<dbReference type="InterPro" id="IPR045981">
    <property type="entry name" value="DUF5937"/>
</dbReference>
<dbReference type="Proteomes" id="UP001164439">
    <property type="component" value="Chromosome"/>
</dbReference>
<evidence type="ECO:0000256" key="3">
    <source>
        <dbReference type="ARBA" id="ARBA00023163"/>
    </source>
</evidence>
<dbReference type="PROSITE" id="PS50987">
    <property type="entry name" value="HTH_ARSR_2"/>
    <property type="match status" value="1"/>
</dbReference>
<keyword evidence="3" id="KW-0804">Transcription</keyword>
<evidence type="ECO:0000259" key="5">
    <source>
        <dbReference type="PROSITE" id="PS50987"/>
    </source>
</evidence>
<gene>
    <name evidence="6" type="ORF">STRCI_003098</name>
</gene>
<dbReference type="InterPro" id="IPR011991">
    <property type="entry name" value="ArsR-like_HTH"/>
</dbReference>
<protein>
    <submittedName>
        <fullName evidence="6">Winged helix-turn-helix domain-containing protein</fullName>
    </submittedName>
</protein>
<dbReference type="InterPro" id="IPR051011">
    <property type="entry name" value="Metal_resp_trans_reg"/>
</dbReference>
<dbReference type="SMART" id="SM00418">
    <property type="entry name" value="HTH_ARSR"/>
    <property type="match status" value="1"/>
</dbReference>
<dbReference type="EMBL" id="CP114413">
    <property type="protein sequence ID" value="WAZ21894.1"/>
    <property type="molecule type" value="Genomic_DNA"/>
</dbReference>
<dbReference type="PANTHER" id="PTHR43132:SF6">
    <property type="entry name" value="HTH-TYPE TRANSCRIPTIONAL REPRESSOR CZRA"/>
    <property type="match status" value="1"/>
</dbReference>
<dbReference type="CDD" id="cd00090">
    <property type="entry name" value="HTH_ARSR"/>
    <property type="match status" value="1"/>
</dbReference>
<dbReference type="Pfam" id="PF01022">
    <property type="entry name" value="HTH_5"/>
    <property type="match status" value="1"/>
</dbReference>
<dbReference type="InterPro" id="IPR012318">
    <property type="entry name" value="HTH_CRP"/>
</dbReference>
<accession>A0ABY7KC28</accession>
<evidence type="ECO:0000256" key="4">
    <source>
        <dbReference type="SAM" id="MobiDB-lite"/>
    </source>
</evidence>
<dbReference type="SUPFAM" id="SSF46785">
    <property type="entry name" value="Winged helix' DNA-binding domain"/>
    <property type="match status" value="1"/>
</dbReference>
<sequence length="350" mass="38200">MEAELEFSAGDRARLRFAASPLWEVATSFRLLSAGRAHPVHRRWIEQVRPRVAAAGLDRDRLAELVPCDGYVPDFLNPAPTGPAPTLSEELTALRAAPAERIRRDLARLEREHGLSLGPRLRALYDDPHTQLPKLAEEVETYWQLALAPYWARIRAVLDADVLHRARQLAEHGSAYLLDELHAQAAREGDPLRLRERRRGLSRAVAGAGLVLVPSVFTGPGLLIRVSPPDPLQLAYPARDTATLWQPRPTPAAGALAVVLGRSRTRLLTELDVPAATTDLARRTGLSPAAVSQSLTALRDAGLVSAHRAGRWVLYARTATADALLTSRAPQSAEPSRPAPPGRPEPTARR</sequence>
<feature type="domain" description="HTH arsR-type" evidence="5">
    <location>
        <begin position="244"/>
        <end position="337"/>
    </location>
</feature>
<name>A0ABY7KC28_9ACTN</name>
<keyword evidence="7" id="KW-1185">Reference proteome</keyword>
<dbReference type="InterPro" id="IPR036390">
    <property type="entry name" value="WH_DNA-bd_sf"/>
</dbReference>
<dbReference type="SMART" id="SM00419">
    <property type="entry name" value="HTH_CRP"/>
    <property type="match status" value="1"/>
</dbReference>
<dbReference type="Gene3D" id="1.10.10.10">
    <property type="entry name" value="Winged helix-like DNA-binding domain superfamily/Winged helix DNA-binding domain"/>
    <property type="match status" value="1"/>
</dbReference>
<dbReference type="InterPro" id="IPR001845">
    <property type="entry name" value="HTH_ArsR_DNA-bd_dom"/>
</dbReference>
<keyword evidence="2" id="KW-0238">DNA-binding</keyword>
<organism evidence="6 7">
    <name type="scientific">Streptomyces cinnabarinus</name>
    <dbReference type="NCBI Taxonomy" id="67287"/>
    <lineage>
        <taxon>Bacteria</taxon>
        <taxon>Bacillati</taxon>
        <taxon>Actinomycetota</taxon>
        <taxon>Actinomycetes</taxon>
        <taxon>Kitasatosporales</taxon>
        <taxon>Streptomycetaceae</taxon>
        <taxon>Streptomyces</taxon>
    </lineage>
</organism>
<evidence type="ECO:0000256" key="1">
    <source>
        <dbReference type="ARBA" id="ARBA00023015"/>
    </source>
</evidence>
<dbReference type="Pfam" id="PF19361">
    <property type="entry name" value="DUF5937"/>
    <property type="match status" value="1"/>
</dbReference>
<dbReference type="RefSeq" id="WP_269659533.1">
    <property type="nucleotide sequence ID" value="NZ_CP114413.1"/>
</dbReference>
<evidence type="ECO:0000313" key="6">
    <source>
        <dbReference type="EMBL" id="WAZ21894.1"/>
    </source>
</evidence>
<dbReference type="InterPro" id="IPR036388">
    <property type="entry name" value="WH-like_DNA-bd_sf"/>
</dbReference>
<dbReference type="PANTHER" id="PTHR43132">
    <property type="entry name" value="ARSENICAL RESISTANCE OPERON REPRESSOR ARSR-RELATED"/>
    <property type="match status" value="1"/>
</dbReference>
<reference evidence="6" key="1">
    <citation type="submission" date="2022-12" db="EMBL/GenBank/DDBJ databases">
        <authorList>
            <person name="Ruckert C."/>
            <person name="Busche T."/>
            <person name="Kalinowski J."/>
            <person name="Wittmann C."/>
        </authorList>
    </citation>
    <scope>NUCLEOTIDE SEQUENCE</scope>
    <source>
        <strain evidence="6">DSM 40467</strain>
    </source>
</reference>
<evidence type="ECO:0000256" key="2">
    <source>
        <dbReference type="ARBA" id="ARBA00023125"/>
    </source>
</evidence>
<feature type="region of interest" description="Disordered" evidence="4">
    <location>
        <begin position="326"/>
        <end position="350"/>
    </location>
</feature>
<keyword evidence="1" id="KW-0805">Transcription regulation</keyword>
<proteinExistence type="predicted"/>
<evidence type="ECO:0000313" key="7">
    <source>
        <dbReference type="Proteomes" id="UP001164439"/>
    </source>
</evidence>